<dbReference type="InterPro" id="IPR027417">
    <property type="entry name" value="P-loop_NTPase"/>
</dbReference>
<sequence length="259" mass="29378">MHTEQLNAPKSYRWRRHLARMFGVKLTGDIPERLIAAGLPVPLSAKRRDRLASIRSSGVLFIHVPKNAGTSLSMALYGHAITHDTMRYYERVAPGFVASAATVAVVREPVERFVSAFRYATNGGTPCRWVSEPFRATYQAFQSIDAALDHLERYRDPFDVDHIFRPQRWYLADAAGRLAVEHLVPIDDLGRLHALFADRKVAPFPRLNVSRASGMTVSDVQRERIRRLYREDVALWETVRSERRHESGIASVRTRAGAS</sequence>
<name>A0A7W9BT74_9SPHN</name>
<dbReference type="RefSeq" id="WP_157176145.1">
    <property type="nucleotide sequence ID" value="NZ_BMJP01000003.1"/>
</dbReference>
<dbReference type="OrthoDB" id="288532at2"/>
<dbReference type="SUPFAM" id="SSF52540">
    <property type="entry name" value="P-loop containing nucleoside triphosphate hydrolases"/>
    <property type="match status" value="1"/>
</dbReference>
<dbReference type="AlphaFoldDB" id="A0A7W9BT74"/>
<dbReference type="EMBL" id="JACIJR010000005">
    <property type="protein sequence ID" value="MBB5729672.1"/>
    <property type="molecule type" value="Genomic_DNA"/>
</dbReference>
<proteinExistence type="predicted"/>
<gene>
    <name evidence="1" type="ORF">FHS99_002168</name>
</gene>
<organism evidence="1 2">
    <name type="scientific">Sphingomonas prati</name>
    <dbReference type="NCBI Taxonomy" id="1843237"/>
    <lineage>
        <taxon>Bacteria</taxon>
        <taxon>Pseudomonadati</taxon>
        <taxon>Pseudomonadota</taxon>
        <taxon>Alphaproteobacteria</taxon>
        <taxon>Sphingomonadales</taxon>
        <taxon>Sphingomonadaceae</taxon>
        <taxon>Sphingomonas</taxon>
    </lineage>
</organism>
<comment type="caution">
    <text evidence="1">The sequence shown here is derived from an EMBL/GenBank/DDBJ whole genome shotgun (WGS) entry which is preliminary data.</text>
</comment>
<evidence type="ECO:0000313" key="1">
    <source>
        <dbReference type="EMBL" id="MBB5729672.1"/>
    </source>
</evidence>
<reference evidence="1 2" key="1">
    <citation type="submission" date="2020-08" db="EMBL/GenBank/DDBJ databases">
        <title>Genomic Encyclopedia of Type Strains, Phase IV (KMG-IV): sequencing the most valuable type-strain genomes for metagenomic binning, comparative biology and taxonomic classification.</title>
        <authorList>
            <person name="Goeker M."/>
        </authorList>
    </citation>
    <scope>NUCLEOTIDE SEQUENCE [LARGE SCALE GENOMIC DNA]</scope>
    <source>
        <strain evidence="1 2">DSM 103336</strain>
    </source>
</reference>
<evidence type="ECO:0000313" key="2">
    <source>
        <dbReference type="Proteomes" id="UP000546701"/>
    </source>
</evidence>
<evidence type="ECO:0008006" key="3">
    <source>
        <dbReference type="Google" id="ProtNLM"/>
    </source>
</evidence>
<keyword evidence="2" id="KW-1185">Reference proteome</keyword>
<protein>
    <recommendedName>
        <fullName evidence="3">Sulfotransferase family protein</fullName>
    </recommendedName>
</protein>
<dbReference type="Proteomes" id="UP000546701">
    <property type="component" value="Unassembled WGS sequence"/>
</dbReference>
<accession>A0A7W9BT74</accession>
<dbReference type="Gene3D" id="3.40.50.300">
    <property type="entry name" value="P-loop containing nucleotide triphosphate hydrolases"/>
    <property type="match status" value="1"/>
</dbReference>